<dbReference type="Proteomes" id="UP000002714">
    <property type="component" value="Chromosome"/>
</dbReference>
<evidence type="ECO:0000313" key="3">
    <source>
        <dbReference type="EMBL" id="ABB44424.1"/>
    </source>
</evidence>
<dbReference type="InterPro" id="IPR001650">
    <property type="entry name" value="Helicase_C-like"/>
</dbReference>
<dbReference type="SUPFAM" id="SSF52540">
    <property type="entry name" value="P-loop containing nucleoside triphosphate hydrolases"/>
    <property type="match status" value="1"/>
</dbReference>
<feature type="region of interest" description="Disordered" evidence="1">
    <location>
        <begin position="177"/>
        <end position="215"/>
    </location>
</feature>
<protein>
    <submittedName>
        <fullName evidence="3">Superfamily II DNA and RNA helicases-like protein</fullName>
    </submittedName>
</protein>
<dbReference type="OrthoDB" id="5334631at2"/>
<reference evidence="3 4" key="1">
    <citation type="journal article" date="2008" name="Appl. Environ. Microbiol.">
        <title>Genome of the epsilonproteobacterial chemolithoautotroph Sulfurimonas denitrificans.</title>
        <authorList>
            <person name="Sievert S.M."/>
            <person name="Scott K.M."/>
            <person name="Klotz M.G."/>
            <person name="Chain P.S.G."/>
            <person name="Hauser L.J."/>
            <person name="Hemp J."/>
            <person name="Huegler M."/>
            <person name="Land M."/>
            <person name="Lapidus A."/>
            <person name="Larimer F.W."/>
            <person name="Lucas S."/>
            <person name="Malfatti S.A."/>
            <person name="Meyer F."/>
            <person name="Paulsen I.T."/>
            <person name="Ren Q."/>
            <person name="Simon J."/>
            <person name="Bailey K."/>
            <person name="Diaz E."/>
            <person name="Fitzpatrick K.A."/>
            <person name="Glover B."/>
            <person name="Gwatney N."/>
            <person name="Korajkic A."/>
            <person name="Long A."/>
            <person name="Mobberley J.M."/>
            <person name="Pantry S.N."/>
            <person name="Pazder G."/>
            <person name="Peterson S."/>
            <person name="Quintanilla J.D."/>
            <person name="Sprinkle R."/>
            <person name="Stephens J."/>
            <person name="Thomas P."/>
            <person name="Vaughn R."/>
            <person name="Weber M.J."/>
            <person name="Wooten L.L."/>
        </authorList>
    </citation>
    <scope>NUCLEOTIDE SEQUENCE [LARGE SCALE GENOMIC DNA]</scope>
    <source>
        <strain evidence="4">ATCC 33889 / DSM 1251</strain>
    </source>
</reference>
<dbReference type="PANTHER" id="PTHR47958">
    <property type="entry name" value="ATP-DEPENDENT RNA HELICASE DBP3"/>
    <property type="match status" value="1"/>
</dbReference>
<keyword evidence="3" id="KW-0347">Helicase</keyword>
<accession>Q30RF7</accession>
<dbReference type="Pfam" id="PF00271">
    <property type="entry name" value="Helicase_C"/>
    <property type="match status" value="1"/>
</dbReference>
<feature type="domain" description="Helicase C-terminal" evidence="2">
    <location>
        <begin position="37"/>
        <end position="178"/>
    </location>
</feature>
<feature type="compositionally biased region" description="Basic and acidic residues" evidence="1">
    <location>
        <begin position="198"/>
        <end position="209"/>
    </location>
</feature>
<evidence type="ECO:0000259" key="2">
    <source>
        <dbReference type="PROSITE" id="PS51194"/>
    </source>
</evidence>
<dbReference type="InterPro" id="IPR027417">
    <property type="entry name" value="P-loop_NTPase"/>
</dbReference>
<dbReference type="RefSeq" id="WP_011372776.1">
    <property type="nucleotide sequence ID" value="NC_007575.1"/>
</dbReference>
<evidence type="ECO:0000313" key="4">
    <source>
        <dbReference type="Proteomes" id="UP000002714"/>
    </source>
</evidence>
<dbReference type="AlphaFoldDB" id="Q30RF7"/>
<evidence type="ECO:0000256" key="1">
    <source>
        <dbReference type="SAM" id="MobiDB-lite"/>
    </source>
</evidence>
<gene>
    <name evidence="3" type="ordered locus">Suden_1146</name>
</gene>
<dbReference type="STRING" id="326298.Suden_1146"/>
<keyword evidence="3" id="KW-0067">ATP-binding</keyword>
<sequence>MSEKSIKTTKKYYDYVSVGNRTAQMAYFVQQHDKNRMFEELLKTLQNMQIIVLVKSKRNADEIMRYLNTKEIKSISVHGNHRVAQIEDAQKSFNSKETKILITTDRILEKLTPMEVHVVVNYDLPLEASDYFKALLLVDEIGQSISLIDPEDEGMLATIELMMKCEMAEVEMKHFEHTARETTTPKERINKPRHKKVEQRAKKKAEIKSKWVPSK</sequence>
<dbReference type="KEGG" id="tdn:Suden_1146"/>
<keyword evidence="3" id="KW-0378">Hydrolase</keyword>
<dbReference type="EMBL" id="CP000153">
    <property type="protein sequence ID" value="ABB44424.1"/>
    <property type="molecule type" value="Genomic_DNA"/>
</dbReference>
<feature type="compositionally biased region" description="Basic and acidic residues" evidence="1">
    <location>
        <begin position="177"/>
        <end position="190"/>
    </location>
</feature>
<organism evidence="3 4">
    <name type="scientific">Sulfurimonas denitrificans (strain ATCC 33889 / DSM 1251)</name>
    <name type="common">Thiomicrospira denitrificans (strain ATCC 33889 / DSM 1251)</name>
    <dbReference type="NCBI Taxonomy" id="326298"/>
    <lineage>
        <taxon>Bacteria</taxon>
        <taxon>Pseudomonadati</taxon>
        <taxon>Campylobacterota</taxon>
        <taxon>Epsilonproteobacteria</taxon>
        <taxon>Campylobacterales</taxon>
        <taxon>Sulfurimonadaceae</taxon>
        <taxon>Sulfurimonas</taxon>
    </lineage>
</organism>
<keyword evidence="4" id="KW-1185">Reference proteome</keyword>
<dbReference type="GO" id="GO:0004386">
    <property type="term" value="F:helicase activity"/>
    <property type="evidence" value="ECO:0007669"/>
    <property type="project" value="UniProtKB-KW"/>
</dbReference>
<dbReference type="Gene3D" id="3.40.50.300">
    <property type="entry name" value="P-loop containing nucleotide triphosphate hydrolases"/>
    <property type="match status" value="1"/>
</dbReference>
<dbReference type="PROSITE" id="PS51194">
    <property type="entry name" value="HELICASE_CTER"/>
    <property type="match status" value="1"/>
</dbReference>
<proteinExistence type="predicted"/>
<keyword evidence="3" id="KW-0547">Nucleotide-binding</keyword>
<name>Q30RF7_SULDN</name>
<dbReference type="HOGENOM" id="CLU_1365606_0_0_7"/>
<dbReference type="eggNOG" id="COG0513">
    <property type="taxonomic scope" value="Bacteria"/>
</dbReference>